<dbReference type="SMART" id="SM00516">
    <property type="entry name" value="SEC14"/>
    <property type="match status" value="1"/>
</dbReference>
<feature type="domain" description="CRAL-TRIO" evidence="1">
    <location>
        <begin position="53"/>
        <end position="229"/>
    </location>
</feature>
<dbReference type="Pfam" id="PF00650">
    <property type="entry name" value="CRAL_TRIO"/>
    <property type="match status" value="1"/>
</dbReference>
<protein>
    <submittedName>
        <fullName evidence="2">Putative SEC14-like protein 6</fullName>
    </submittedName>
</protein>
<sequence length="232" mass="27214">MEPLLTEDYMKTDFYLIRWLMANDFDMSAAVNMLAKNLRWRRENKMSSIHLENFDDMKRDFPTSVDTNDRDGRPVGTLDVSQWNIRNAIVTGRSQRLLRYICMLLENITNQVLVKNKNGANVTQWDVVMNADGMNMINHGCPSCIQVWMRFMYSLQNYYPGWMHEFIVIDAPFAVNLILDATRPAVSRDIRENMKVFGTNRIQWMQYLDSKISRKERTEAFGGTKSTEMKKL</sequence>
<evidence type="ECO:0000259" key="1">
    <source>
        <dbReference type="PROSITE" id="PS50191"/>
    </source>
</evidence>
<dbReference type="SUPFAM" id="SSF52087">
    <property type="entry name" value="CRAL/TRIO domain"/>
    <property type="match status" value="1"/>
</dbReference>
<dbReference type="SUPFAM" id="SSF46938">
    <property type="entry name" value="CRAL/TRIO N-terminal domain"/>
    <property type="match status" value="1"/>
</dbReference>
<dbReference type="Proteomes" id="UP000094527">
    <property type="component" value="Unassembled WGS sequence"/>
</dbReference>
<name>A0A1D2N329_ORCCI</name>
<dbReference type="STRING" id="48709.A0A1D2N329"/>
<dbReference type="OrthoDB" id="6345002at2759"/>
<dbReference type="InterPro" id="IPR051064">
    <property type="entry name" value="SEC14/CRAL-TRIO_domain"/>
</dbReference>
<gene>
    <name evidence="2" type="ORF">Ocin01_07016</name>
</gene>
<dbReference type="AlphaFoldDB" id="A0A1D2N329"/>
<proteinExistence type="predicted"/>
<keyword evidence="3" id="KW-1185">Reference proteome</keyword>
<dbReference type="InterPro" id="IPR001251">
    <property type="entry name" value="CRAL-TRIO_dom"/>
</dbReference>
<evidence type="ECO:0000313" key="2">
    <source>
        <dbReference type="EMBL" id="ODM99662.1"/>
    </source>
</evidence>
<dbReference type="PROSITE" id="PS50191">
    <property type="entry name" value="CRAL_TRIO"/>
    <property type="match status" value="1"/>
</dbReference>
<evidence type="ECO:0000313" key="3">
    <source>
        <dbReference type="Proteomes" id="UP000094527"/>
    </source>
</evidence>
<dbReference type="EMBL" id="LJIJ01000264">
    <property type="protein sequence ID" value="ODM99662.1"/>
    <property type="molecule type" value="Genomic_DNA"/>
</dbReference>
<dbReference type="PANTHER" id="PTHR23324:SF83">
    <property type="entry name" value="SEC14-LIKE PROTEIN 2"/>
    <property type="match status" value="1"/>
</dbReference>
<dbReference type="OMA" id="MHEFIVI"/>
<dbReference type="PANTHER" id="PTHR23324">
    <property type="entry name" value="SEC14 RELATED PROTEIN"/>
    <property type="match status" value="1"/>
</dbReference>
<dbReference type="InterPro" id="IPR036865">
    <property type="entry name" value="CRAL-TRIO_dom_sf"/>
</dbReference>
<dbReference type="InterPro" id="IPR036273">
    <property type="entry name" value="CRAL/TRIO_N_dom_sf"/>
</dbReference>
<dbReference type="Gene3D" id="3.40.525.10">
    <property type="entry name" value="CRAL-TRIO lipid binding domain"/>
    <property type="match status" value="1"/>
</dbReference>
<accession>A0A1D2N329</accession>
<dbReference type="CDD" id="cd00170">
    <property type="entry name" value="SEC14"/>
    <property type="match status" value="1"/>
</dbReference>
<comment type="caution">
    <text evidence="2">The sequence shown here is derived from an EMBL/GenBank/DDBJ whole genome shotgun (WGS) entry which is preliminary data.</text>
</comment>
<dbReference type="GO" id="GO:0005737">
    <property type="term" value="C:cytoplasm"/>
    <property type="evidence" value="ECO:0007669"/>
    <property type="project" value="TreeGrafter"/>
</dbReference>
<reference evidence="2 3" key="1">
    <citation type="journal article" date="2016" name="Genome Biol. Evol.">
        <title>Gene Family Evolution Reflects Adaptation to Soil Environmental Stressors in the Genome of the Collembolan Orchesella cincta.</title>
        <authorList>
            <person name="Faddeeva-Vakhrusheva A."/>
            <person name="Derks M.F."/>
            <person name="Anvar S.Y."/>
            <person name="Agamennone V."/>
            <person name="Suring W."/>
            <person name="Smit S."/>
            <person name="van Straalen N.M."/>
            <person name="Roelofs D."/>
        </authorList>
    </citation>
    <scope>NUCLEOTIDE SEQUENCE [LARGE SCALE GENOMIC DNA]</scope>
    <source>
        <tissue evidence="2">Mixed pool</tissue>
    </source>
</reference>
<organism evidence="2 3">
    <name type="scientific">Orchesella cincta</name>
    <name type="common">Springtail</name>
    <name type="synonym">Podura cincta</name>
    <dbReference type="NCBI Taxonomy" id="48709"/>
    <lineage>
        <taxon>Eukaryota</taxon>
        <taxon>Metazoa</taxon>
        <taxon>Ecdysozoa</taxon>
        <taxon>Arthropoda</taxon>
        <taxon>Hexapoda</taxon>
        <taxon>Collembola</taxon>
        <taxon>Entomobryomorpha</taxon>
        <taxon>Entomobryoidea</taxon>
        <taxon>Orchesellidae</taxon>
        <taxon>Orchesellinae</taxon>
        <taxon>Orchesella</taxon>
    </lineage>
</organism>